<dbReference type="AlphaFoldDB" id="A0A161QW53"/>
<gene>
    <name evidence="1" type="ORF">A2J07_00170</name>
</gene>
<dbReference type="Proteomes" id="UP000075816">
    <property type="component" value="Unassembled WGS sequence"/>
</dbReference>
<dbReference type="RefSeq" id="WP_062680620.1">
    <property type="nucleotide sequence ID" value="NZ_CP028107.1"/>
</dbReference>
<reference evidence="1 2" key="1">
    <citation type="submission" date="2016-03" db="EMBL/GenBank/DDBJ databases">
        <title>Comparative genomics of human isolates of Fusobacterium necrophorum.</title>
        <authorList>
            <person name="Jensen A."/>
            <person name="Bank S."/>
            <person name="Andersen P.S."/>
            <person name="Kristensen L.H."/>
            <person name="Prag J."/>
        </authorList>
    </citation>
    <scope>NUCLEOTIDE SEQUENCE [LARGE SCALE GENOMIC DNA]</scope>
    <source>
        <strain evidence="1 2">LS_1264</strain>
    </source>
</reference>
<protein>
    <submittedName>
        <fullName evidence="1">Uncharacterized protein</fullName>
    </submittedName>
</protein>
<evidence type="ECO:0000313" key="1">
    <source>
        <dbReference type="EMBL" id="KYL05182.1"/>
    </source>
</evidence>
<comment type="caution">
    <text evidence="1">The sequence shown here is derived from an EMBL/GenBank/DDBJ whole genome shotgun (WGS) entry which is preliminary data.</text>
</comment>
<proteinExistence type="predicted"/>
<evidence type="ECO:0000313" key="2">
    <source>
        <dbReference type="Proteomes" id="UP000075816"/>
    </source>
</evidence>
<dbReference type="EMBL" id="LVEA01000001">
    <property type="protein sequence ID" value="KYL05182.1"/>
    <property type="molecule type" value="Genomic_DNA"/>
</dbReference>
<sequence>MILDGLEGIKQLQKHYKKNLMIMFLIKDEEEKYLISKNPFFNTQFSFPCFHLENTDNIGAEINHFLLHECKVVGHLDKFLERAPNVCYIDNNLTTVEFMCLTLKKEEEFTKEKIKAETPEPSGKYKSEKFVPLQELKTMFYKNQLNSVSMFFALRDAEIPMPSGSTTITFDSSIGAE</sequence>
<accession>A0A161QW53</accession>
<organism evidence="1 2">
    <name type="scientific">Fusobacterium necrophorum subsp. funduliforme</name>
    <dbReference type="NCBI Taxonomy" id="143387"/>
    <lineage>
        <taxon>Bacteria</taxon>
        <taxon>Fusobacteriati</taxon>
        <taxon>Fusobacteriota</taxon>
        <taxon>Fusobacteriia</taxon>
        <taxon>Fusobacteriales</taxon>
        <taxon>Fusobacteriaceae</taxon>
        <taxon>Fusobacterium</taxon>
    </lineage>
</organism>
<name>A0A161QW53_9FUSO</name>